<comment type="caution">
    <text evidence="1">The sequence shown here is derived from an EMBL/GenBank/DDBJ whole genome shotgun (WGS) entry which is preliminary data.</text>
</comment>
<evidence type="ECO:0000313" key="2">
    <source>
        <dbReference type="Proteomes" id="UP001181693"/>
    </source>
</evidence>
<protein>
    <submittedName>
        <fullName evidence="1">Uncharacterized protein</fullName>
    </submittedName>
</protein>
<dbReference type="Proteomes" id="UP001181693">
    <property type="component" value="Unassembled WGS sequence"/>
</dbReference>
<dbReference type="EMBL" id="DYDO01000002">
    <property type="protein sequence ID" value="DBA31957.1"/>
    <property type="molecule type" value="Genomic_DNA"/>
</dbReference>
<gene>
    <name evidence="1" type="ORF">GDO54_007711</name>
</gene>
<proteinExistence type="predicted"/>
<keyword evidence="2" id="KW-1185">Reference proteome</keyword>
<evidence type="ECO:0000313" key="1">
    <source>
        <dbReference type="EMBL" id="DBA31957.1"/>
    </source>
</evidence>
<dbReference type="AlphaFoldDB" id="A0AAV3B823"/>
<reference evidence="1" key="1">
    <citation type="thesis" date="2020" institute="ProQuest LLC" country="789 East Eisenhower Parkway, Ann Arbor, MI, USA">
        <title>Comparative Genomics and Chromosome Evolution.</title>
        <authorList>
            <person name="Mudd A.B."/>
        </authorList>
    </citation>
    <scope>NUCLEOTIDE SEQUENCE</scope>
    <source>
        <strain evidence="1">1538</strain>
        <tissue evidence="1">Blood</tissue>
    </source>
</reference>
<sequence length="111" mass="13262">MEIRYTMKERPPHLVFLYITFGRIVEYARHLLGSLAIYHLSVLFKPKISFRGARFPHRPFYVHRQFYCASISHHLTIVHDVQHKVCIIIKYFNFLGITRIVLFSGHFQKTT</sequence>
<organism evidence="1 2">
    <name type="scientific">Pyxicephalus adspersus</name>
    <name type="common">African bullfrog</name>
    <dbReference type="NCBI Taxonomy" id="30357"/>
    <lineage>
        <taxon>Eukaryota</taxon>
        <taxon>Metazoa</taxon>
        <taxon>Chordata</taxon>
        <taxon>Craniata</taxon>
        <taxon>Vertebrata</taxon>
        <taxon>Euteleostomi</taxon>
        <taxon>Amphibia</taxon>
        <taxon>Batrachia</taxon>
        <taxon>Anura</taxon>
        <taxon>Neobatrachia</taxon>
        <taxon>Ranoidea</taxon>
        <taxon>Pyxicephalidae</taxon>
        <taxon>Pyxicephalinae</taxon>
        <taxon>Pyxicephalus</taxon>
    </lineage>
</organism>
<name>A0AAV3B823_PYXAD</name>
<accession>A0AAV3B823</accession>